<dbReference type="SUPFAM" id="SSF56935">
    <property type="entry name" value="Porins"/>
    <property type="match status" value="1"/>
</dbReference>
<dbReference type="AlphaFoldDB" id="F5ZC22"/>
<proteinExistence type="predicted"/>
<dbReference type="Proteomes" id="UP000000683">
    <property type="component" value="Chromosome"/>
</dbReference>
<dbReference type="HOGENOM" id="CLU_036576_0_0_6"/>
<reference evidence="1 2" key="1">
    <citation type="journal article" date="2011" name="J. Bacteriol.">
        <title>Complete genome sequence of the polycyclic aromatic hydrocarbon-degrading bacterium Alteromonas sp. strain SN2.</title>
        <authorList>
            <person name="Jin H.M."/>
            <person name="Jeong H."/>
            <person name="Moon E.J."/>
            <person name="Math R.K."/>
            <person name="Lee K."/>
            <person name="Kim H.J."/>
            <person name="Jeon C.O."/>
            <person name="Oh T.K."/>
            <person name="Kim J.F."/>
        </authorList>
    </citation>
    <scope>NUCLEOTIDE SEQUENCE [LARGE SCALE GENOMIC DNA]</scope>
    <source>
        <strain evidence="2">JCM 17741 / KACC 18427 / KCTC 11700BP / SN2</strain>
    </source>
</reference>
<organism evidence="1 2">
    <name type="scientific">Alteromonas naphthalenivorans</name>
    <dbReference type="NCBI Taxonomy" id="715451"/>
    <lineage>
        <taxon>Bacteria</taxon>
        <taxon>Pseudomonadati</taxon>
        <taxon>Pseudomonadota</taxon>
        <taxon>Gammaproteobacteria</taxon>
        <taxon>Alteromonadales</taxon>
        <taxon>Alteromonadaceae</taxon>
        <taxon>Alteromonas/Salinimonas group</taxon>
        <taxon>Alteromonas</taxon>
    </lineage>
</organism>
<keyword evidence="2" id="KW-1185">Reference proteome</keyword>
<dbReference type="eggNOG" id="ENOG502Z8V9">
    <property type="taxonomic scope" value="Bacteria"/>
</dbReference>
<dbReference type="KEGG" id="alt:ambt_03550"/>
<evidence type="ECO:0000313" key="2">
    <source>
        <dbReference type="Proteomes" id="UP000000683"/>
    </source>
</evidence>
<accession>F5ZC22</accession>
<evidence type="ECO:0000313" key="1">
    <source>
        <dbReference type="EMBL" id="AEF02260.1"/>
    </source>
</evidence>
<dbReference type="EMBL" id="CP002339">
    <property type="protein sequence ID" value="AEF02260.1"/>
    <property type="molecule type" value="Genomic_DNA"/>
</dbReference>
<protein>
    <recommendedName>
        <fullName evidence="3">TIGR03016 family PEP-CTERM system-associated outer membrane protein</fullName>
    </recommendedName>
</protein>
<gene>
    <name evidence="1" type="ordered locus">ambt_03550</name>
</gene>
<evidence type="ECO:0008006" key="3">
    <source>
        <dbReference type="Google" id="ProtNLM"/>
    </source>
</evidence>
<sequence>MDITMPSVKFKGNQNILSLYGTSVFVFSITSLFPACVYADLDIKASAEAEMTFQDVNSEEQGELSLTTVSLLPKVNAIYESRTFSGTWTSSVTHLERDKEINSRKDTYGEYSYSANWAPFDRFIFFEASGGLTYQNTDSSNYLVSDFLSNADSLSKTRTNRVAAQAIIDRGDWVRAYGTASYSALESESSTTNTENGLDNSTMQFSGSLQNSEHAQRFIWEFSGTYQDTERNQTSSNDYISRTADGYVDTVFIENWAFRITASHEANQISNRIDTSSSTRKFNSYGAGLTYRQNADRYISVTANSSDSEISDEGSDNFIGFDLQWALSSRTSVAGSYGKRFYGDSASADIKYNSKYFRTSLSYSEDVTNTSQLLTDFDNLGVFICPTNSSSISDCFQPNSLSYTPSADEQFIQLTTQNVSFDDNIILLKSTNFQAGYDFSRLTLAFSWRYDESNYLDEDRLRRTYSFGTTLAYKLGSYMYLNSNITYANIEERSNSENIATGESDNWNASLGLERKIGRSLTTSIDYNYIEKSGDLNLGGQFGANYTDQRITLSIIYNYM</sequence>
<name>F5ZC22_ALTNA</name>